<keyword evidence="23" id="KW-1185">Reference proteome</keyword>
<feature type="compositionally biased region" description="Acidic residues" evidence="17">
    <location>
        <begin position="925"/>
        <end position="935"/>
    </location>
</feature>
<dbReference type="PROSITE" id="PS50146">
    <property type="entry name" value="DAGK"/>
    <property type="match status" value="1"/>
</dbReference>
<feature type="region of interest" description="Disordered" evidence="17">
    <location>
        <begin position="633"/>
        <end position="653"/>
    </location>
</feature>
<dbReference type="Pfam" id="PF22944">
    <property type="entry name" value="DGKD_4H"/>
    <property type="match status" value="1"/>
</dbReference>
<dbReference type="Proteomes" id="UP000789390">
    <property type="component" value="Unassembled WGS sequence"/>
</dbReference>
<dbReference type="GO" id="GO:0005737">
    <property type="term" value="C:cytoplasm"/>
    <property type="evidence" value="ECO:0007669"/>
    <property type="project" value="UniProtKB-SubCell"/>
</dbReference>
<dbReference type="FunFam" id="2.30.29.30:FF:000313">
    <property type="entry name" value="Diacylglycerol kinase"/>
    <property type="match status" value="1"/>
</dbReference>
<feature type="compositionally biased region" description="Low complexity" evidence="17">
    <location>
        <begin position="761"/>
        <end position="771"/>
    </location>
</feature>
<reference evidence="22" key="1">
    <citation type="submission" date="2021-11" db="EMBL/GenBank/DDBJ databases">
        <authorList>
            <person name="Schell T."/>
        </authorList>
    </citation>
    <scope>NUCLEOTIDE SEQUENCE</scope>
    <source>
        <strain evidence="22">M5</strain>
    </source>
</reference>
<organism evidence="22 23">
    <name type="scientific">Daphnia galeata</name>
    <dbReference type="NCBI Taxonomy" id="27404"/>
    <lineage>
        <taxon>Eukaryota</taxon>
        <taxon>Metazoa</taxon>
        <taxon>Ecdysozoa</taxon>
        <taxon>Arthropoda</taxon>
        <taxon>Crustacea</taxon>
        <taxon>Branchiopoda</taxon>
        <taxon>Diplostraca</taxon>
        <taxon>Cladocera</taxon>
        <taxon>Anomopoda</taxon>
        <taxon>Daphniidae</taxon>
        <taxon>Daphnia</taxon>
    </lineage>
</organism>
<dbReference type="FunFam" id="3.30.60.20:FF:000002">
    <property type="entry name" value="Diacylglycerol kinase"/>
    <property type="match status" value="1"/>
</dbReference>
<dbReference type="SUPFAM" id="SSF50729">
    <property type="entry name" value="PH domain-like"/>
    <property type="match status" value="1"/>
</dbReference>
<dbReference type="SUPFAM" id="SSF47769">
    <property type="entry name" value="SAM/Pointed domain"/>
    <property type="match status" value="1"/>
</dbReference>
<dbReference type="InterPro" id="IPR011993">
    <property type="entry name" value="PH-like_dom_sf"/>
</dbReference>
<evidence type="ECO:0000256" key="2">
    <source>
        <dbReference type="ARBA" id="ARBA00002064"/>
    </source>
</evidence>
<dbReference type="EC" id="2.7.1.107" evidence="15"/>
<keyword evidence="7 15" id="KW-0808">Transferase</keyword>
<dbReference type="Pfam" id="PF00781">
    <property type="entry name" value="DAGK_cat"/>
    <property type="match status" value="1"/>
</dbReference>
<feature type="region of interest" description="Disordered" evidence="17">
    <location>
        <begin position="1047"/>
        <end position="1070"/>
    </location>
</feature>
<dbReference type="GO" id="GO:0007200">
    <property type="term" value="P:phospholipase C-activating G protein-coupled receptor signaling pathway"/>
    <property type="evidence" value="ECO:0007669"/>
    <property type="project" value="InterPro"/>
</dbReference>
<evidence type="ECO:0000256" key="7">
    <source>
        <dbReference type="ARBA" id="ARBA00022679"/>
    </source>
</evidence>
<feature type="region of interest" description="Disordered" evidence="17">
    <location>
        <begin position="545"/>
        <end position="599"/>
    </location>
</feature>
<dbReference type="Pfam" id="PF00609">
    <property type="entry name" value="DAGK_acc"/>
    <property type="match status" value="1"/>
</dbReference>
<evidence type="ECO:0000259" key="20">
    <source>
        <dbReference type="PROSITE" id="PS50105"/>
    </source>
</evidence>
<dbReference type="CDD" id="cd13274">
    <property type="entry name" value="PH_DGK_type2"/>
    <property type="match status" value="1"/>
</dbReference>
<dbReference type="GO" id="GO:0046486">
    <property type="term" value="P:glycerolipid metabolic process"/>
    <property type="evidence" value="ECO:0007669"/>
    <property type="project" value="UniProtKB-ARBA"/>
</dbReference>
<feature type="domain" description="PH" evidence="18">
    <location>
        <begin position="47"/>
        <end position="140"/>
    </location>
</feature>
<dbReference type="SMART" id="SM00233">
    <property type="entry name" value="PH"/>
    <property type="match status" value="1"/>
</dbReference>
<feature type="region of interest" description="Disordered" evidence="17">
    <location>
        <begin position="748"/>
        <end position="800"/>
    </location>
</feature>
<feature type="compositionally biased region" description="Gly residues" evidence="17">
    <location>
        <begin position="1560"/>
        <end position="1577"/>
    </location>
</feature>
<dbReference type="PROSITE" id="PS50003">
    <property type="entry name" value="PH_DOMAIN"/>
    <property type="match status" value="1"/>
</dbReference>
<dbReference type="SMART" id="SM00454">
    <property type="entry name" value="SAM"/>
    <property type="match status" value="1"/>
</dbReference>
<dbReference type="InterPro" id="IPR037607">
    <property type="entry name" value="DGK"/>
</dbReference>
<dbReference type="SMART" id="SM00109">
    <property type="entry name" value="C1"/>
    <property type="match status" value="2"/>
</dbReference>
<dbReference type="SMART" id="SM00046">
    <property type="entry name" value="DAGKc"/>
    <property type="match status" value="1"/>
</dbReference>
<dbReference type="GO" id="GO:0008270">
    <property type="term" value="F:zinc ion binding"/>
    <property type="evidence" value="ECO:0007669"/>
    <property type="project" value="UniProtKB-KW"/>
</dbReference>
<evidence type="ECO:0000256" key="9">
    <source>
        <dbReference type="ARBA" id="ARBA00022737"/>
    </source>
</evidence>
<feature type="region of interest" description="Disordered" evidence="17">
    <location>
        <begin position="1"/>
        <end position="35"/>
    </location>
</feature>
<dbReference type="CDD" id="cd09507">
    <property type="entry name" value="SAM_DGK-delta-eta"/>
    <property type="match status" value="1"/>
</dbReference>
<evidence type="ECO:0000256" key="15">
    <source>
        <dbReference type="RuleBase" id="RU361128"/>
    </source>
</evidence>
<dbReference type="InterPro" id="IPR002219">
    <property type="entry name" value="PKC_DAG/PE"/>
</dbReference>
<feature type="compositionally biased region" description="Low complexity" evidence="17">
    <location>
        <begin position="1609"/>
        <end position="1620"/>
    </location>
</feature>
<dbReference type="PANTHER" id="PTHR11255">
    <property type="entry name" value="DIACYLGLYCEROL KINASE"/>
    <property type="match status" value="1"/>
</dbReference>
<dbReference type="GO" id="GO:0004143">
    <property type="term" value="F:ATP-dependent diacylglycerol kinase activity"/>
    <property type="evidence" value="ECO:0007669"/>
    <property type="project" value="UniProtKB-EC"/>
</dbReference>
<dbReference type="Pfam" id="PF07647">
    <property type="entry name" value="SAM_2"/>
    <property type="match status" value="1"/>
</dbReference>
<dbReference type="InterPro" id="IPR046349">
    <property type="entry name" value="C1-like_sf"/>
</dbReference>
<dbReference type="GO" id="GO:0005524">
    <property type="term" value="F:ATP binding"/>
    <property type="evidence" value="ECO:0007669"/>
    <property type="project" value="UniProtKB-KW"/>
</dbReference>
<evidence type="ECO:0000256" key="8">
    <source>
        <dbReference type="ARBA" id="ARBA00022723"/>
    </source>
</evidence>
<evidence type="ECO:0000256" key="12">
    <source>
        <dbReference type="ARBA" id="ARBA00022777"/>
    </source>
</evidence>
<evidence type="ECO:0000313" key="23">
    <source>
        <dbReference type="Proteomes" id="UP000789390"/>
    </source>
</evidence>
<feature type="domain" description="DAGKc" evidence="21">
    <location>
        <begin position="310"/>
        <end position="447"/>
    </location>
</feature>
<feature type="compositionally biased region" description="Basic and acidic residues" evidence="17">
    <location>
        <begin position="567"/>
        <end position="589"/>
    </location>
</feature>
<dbReference type="GO" id="GO:0005886">
    <property type="term" value="C:plasma membrane"/>
    <property type="evidence" value="ECO:0007669"/>
    <property type="project" value="TreeGrafter"/>
</dbReference>
<dbReference type="PROSITE" id="PS00479">
    <property type="entry name" value="ZF_DAG_PE_1"/>
    <property type="match status" value="1"/>
</dbReference>
<feature type="domain" description="SAM" evidence="20">
    <location>
        <begin position="1648"/>
        <end position="1711"/>
    </location>
</feature>
<keyword evidence="12 15" id="KW-0418">Kinase</keyword>
<evidence type="ECO:0000256" key="17">
    <source>
        <dbReference type="SAM" id="MobiDB-lite"/>
    </source>
</evidence>
<feature type="compositionally biased region" description="Basic residues" evidence="17">
    <location>
        <begin position="590"/>
        <end position="599"/>
    </location>
</feature>
<evidence type="ECO:0000259" key="18">
    <source>
        <dbReference type="PROSITE" id="PS50003"/>
    </source>
</evidence>
<evidence type="ECO:0000256" key="5">
    <source>
        <dbReference type="ARBA" id="ARBA00022490"/>
    </source>
</evidence>
<dbReference type="InterPro" id="IPR047480">
    <property type="entry name" value="C1_DGKeta_rpt2"/>
</dbReference>
<dbReference type="SUPFAM" id="SSF111331">
    <property type="entry name" value="NAD kinase/diacylglycerol kinase-like"/>
    <property type="match status" value="2"/>
</dbReference>
<feature type="region of interest" description="Disordered" evidence="17">
    <location>
        <begin position="1551"/>
        <end position="1577"/>
    </location>
</feature>
<dbReference type="Gene3D" id="1.10.150.50">
    <property type="entry name" value="Transcription Factor, Ets-1"/>
    <property type="match status" value="1"/>
</dbReference>
<evidence type="ECO:0000256" key="6">
    <source>
        <dbReference type="ARBA" id="ARBA00022553"/>
    </source>
</evidence>
<feature type="compositionally biased region" description="Polar residues" evidence="17">
    <location>
        <begin position="1"/>
        <end position="12"/>
    </location>
</feature>
<dbReference type="PROSITE" id="PS50081">
    <property type="entry name" value="ZF_DAG_PE_2"/>
    <property type="match status" value="2"/>
</dbReference>
<comment type="similarity">
    <text evidence="4 15">Belongs to the eukaryotic diacylglycerol kinase family.</text>
</comment>
<evidence type="ECO:0000256" key="11">
    <source>
        <dbReference type="ARBA" id="ARBA00022771"/>
    </source>
</evidence>
<feature type="region of interest" description="Disordered" evidence="17">
    <location>
        <begin position="957"/>
        <end position="1019"/>
    </location>
</feature>
<keyword evidence="16" id="KW-0175">Coiled coil</keyword>
<dbReference type="InterPro" id="IPR016064">
    <property type="entry name" value="NAD/diacylglycerol_kinase_sf"/>
</dbReference>
<evidence type="ECO:0000256" key="16">
    <source>
        <dbReference type="SAM" id="Coils"/>
    </source>
</evidence>
<feature type="region of interest" description="Disordered" evidence="17">
    <location>
        <begin position="893"/>
        <end position="935"/>
    </location>
</feature>
<evidence type="ECO:0000256" key="3">
    <source>
        <dbReference type="ARBA" id="ARBA00004496"/>
    </source>
</evidence>
<dbReference type="InterPro" id="IPR017438">
    <property type="entry name" value="ATP-NAD_kinase_N"/>
</dbReference>
<evidence type="ECO:0000256" key="4">
    <source>
        <dbReference type="ARBA" id="ARBA00009280"/>
    </source>
</evidence>
<keyword evidence="11" id="KW-0863">Zinc-finger</keyword>
<dbReference type="Gene3D" id="3.40.50.10330">
    <property type="entry name" value="Probable inorganic polyphosphate/atp-NAD kinase, domain 1"/>
    <property type="match status" value="1"/>
</dbReference>
<dbReference type="Pfam" id="PF00130">
    <property type="entry name" value="C1_1"/>
    <property type="match status" value="2"/>
</dbReference>
<dbReference type="InterPro" id="IPR001206">
    <property type="entry name" value="Diacylglycerol_kinase_cat_dom"/>
</dbReference>
<feature type="compositionally biased region" description="Polar residues" evidence="17">
    <location>
        <begin position="634"/>
        <end position="653"/>
    </location>
</feature>
<dbReference type="FunFam" id="3.40.50.10330:FF:000001">
    <property type="entry name" value="Diacylglycerol kinase"/>
    <property type="match status" value="1"/>
</dbReference>
<keyword evidence="6" id="KW-0597">Phosphoprotein</keyword>
<dbReference type="InterPro" id="IPR013761">
    <property type="entry name" value="SAM/pointed_sf"/>
</dbReference>
<dbReference type="SUPFAM" id="SSF57889">
    <property type="entry name" value="Cysteine-rich domain"/>
    <property type="match status" value="2"/>
</dbReference>
<protein>
    <recommendedName>
        <fullName evidence="15">Diacylglycerol kinase</fullName>
        <shortName evidence="15">DAG kinase</shortName>
        <ecNumber evidence="15">2.7.1.107</ecNumber>
    </recommendedName>
</protein>
<dbReference type="FunFam" id="3.30.60.20:FF:000029">
    <property type="entry name" value="Diacylglycerol kinase"/>
    <property type="match status" value="1"/>
</dbReference>
<sequence>MAANETTISTKPVSAVGDDSSESDGETEPAKSFHRRFSTNKNIKSSVCTREGFLMKQTSSFQRWRRRYFKLKGRTLYYAKDTKSVIFDEISLPDLSVAECSIKNANHSFQVITPFRSLVLCAESRREMEEWITALKAAANKEYYDSADHHDFLSGRHNWYATSHARPTYCNVCREALSGVTSHGLSCEVCKFKSHKRCAVKAINNCKWTTLASVGKDIIEDDEGNIAMPHQWMEGNLPVSAKCSVCDKTCGSVLRLQDWRCLWCRAMVHTACRPQYPVRCPLGPCRVSIVPPTALHSVGTDEAWEAVRPQGCSPLLVFVNSKSGDNQGVKFLRRFKQLLNPAQVFDLMNGGPGLGLRLFRHFDPFRILICSGDGSIGWVLSEIDKLHMDKQCQIGVLPLGTGNDLARVIGWGSVCDDDAHLPQLLERYEKASVKMLDRWSIFTSERSMPLPAAKVVLPYEPITAFEDSIVSHLSKILQSDEHNIVISSAKILCETIKEFIGKMAGLHSADDNSSLASGDESIAQKCRILNEKLDQLLGTLHEEASPVHAASPRASLDEDDPPNNVDTSEHPEITKSSKEAKESRNEGRAARQKGARKVRAKFNQREALMSRANSLKKAVRQIIEHAERALDEQNGIQPSRSMHSASASQTSGMVSGGSEIKLIVTHPEDGDSPNEMMMMKQNSSASAKARASAAAAAMPMALLQLYSAIGGGDSSSEPSPCPSPIPMAPSLTTNFPLLPTSPIRYPNPPVFYRMATPPNTQPQRPRSSSSSPRPPSAGRNCYVSHQESAESEGDEDRSSAMLSLQAKLNAISPVPDASETRTSCEFDYSALALPVPLEFADTDSLQDVPIDVFDEETEGRDVPNMELDEEPAEVEVKPILRSMQQVNISVVVEPPSSEDSSQARPTKEESDVNVEVAEPTAEQVREEEEDVEEETAMETAAIARLGERIVEGAEEPVVERTNSAAAARADKRARRHAQTTTTTYLTTATLPPNLPVTTTTCRSPTPTTTSRDEHETTTVSRLTATRAPGSVDVLTHNLPNYRLLVPVSPATNSTSSTTLQPSPTASRRISSGSTLLASAAGSIDSTAGTACGASVHASLASILSSVDSHNNQNQQHQRPPSPDESTVDGQHHSAREREAISLGAAAAAIKKRKMPIINPLVTLPMWPNVETGGLISKVLLANADALCAAVSPLMDVEEDPADMMDEKCVMNSYFGIGIDAKITLDFHMKREEHPEKCRSRARNYMWYGVLGSKEWLQKTYKNLEQRVLLECDGTRIPLPSLQGIVVLNIPSFMGGTNFWGGNKEDDCFIAPSFDDRVLEVVAVFGSVQMAASRIINLQHHRIAQCHSVKITILGDEGVPVQVDGEAWLQPPGLIRIVHKNRMQMLCRNRALERSLEAWQEKQQRYQIVAGHKMLHGTSLSDEENHVLITFLEATTALVRYVRLLAISQPDLDQELYSLATQASTMLDKMHPGGKIIEGPSLRLHLTDLVNVVRQLHLETDHFLKERAALYNLRPNQEKKLASSLSHVVCELRKCTDINGLVHFITSEEMSEKKSRAFKSSGGGGGTGINSGGGGNSSGGGSSLFRLKFRRPADSRSRSASQGHRHSDLGSSESGVSASGGSTSGGGRSAGQANASSSTVDLSLNVHLWGNSEVAVWLESLQLEEYRDDFIRHDIRGSELLTLERRDLKELGIHKVGHIKRIQQAILEIKENARLSHQSS</sequence>
<feature type="region of interest" description="Disordered" evidence="17">
    <location>
        <begin position="1107"/>
        <end position="1134"/>
    </location>
</feature>
<feature type="region of interest" description="Disordered" evidence="17">
    <location>
        <begin position="1594"/>
        <end position="1634"/>
    </location>
</feature>
<feature type="compositionally biased region" description="Low complexity" evidence="17">
    <location>
        <begin position="1051"/>
        <end position="1070"/>
    </location>
</feature>
<feature type="compositionally biased region" description="Low complexity" evidence="17">
    <location>
        <begin position="979"/>
        <end position="1009"/>
    </location>
</feature>
<keyword evidence="13" id="KW-0862">Zinc</keyword>
<dbReference type="Gene3D" id="3.30.60.20">
    <property type="match status" value="2"/>
</dbReference>
<dbReference type="InterPro" id="IPR000756">
    <property type="entry name" value="Diacylglycerol_kin_accessory"/>
</dbReference>
<evidence type="ECO:0000259" key="19">
    <source>
        <dbReference type="PROSITE" id="PS50081"/>
    </source>
</evidence>
<keyword evidence="8" id="KW-0479">Metal-binding</keyword>
<evidence type="ECO:0000259" key="21">
    <source>
        <dbReference type="PROSITE" id="PS50146"/>
    </source>
</evidence>
<comment type="function">
    <text evidence="2">Phosphorylates diacylglycerol (DAG) to generate phosphatidic acid (PA).</text>
</comment>
<evidence type="ECO:0000313" key="22">
    <source>
        <dbReference type="EMBL" id="CAH0109075.1"/>
    </source>
</evidence>
<dbReference type="SMART" id="SM00045">
    <property type="entry name" value="DAGKa"/>
    <property type="match status" value="1"/>
</dbReference>
<dbReference type="FunFam" id="2.60.200.40:FF:000001">
    <property type="entry name" value="Diacylglycerol kinase"/>
    <property type="match status" value="1"/>
</dbReference>
<dbReference type="Pfam" id="PF00169">
    <property type="entry name" value="PH"/>
    <property type="match status" value="1"/>
</dbReference>
<keyword evidence="10 15" id="KW-0547">Nucleotide-binding</keyword>
<evidence type="ECO:0000256" key="1">
    <source>
        <dbReference type="ARBA" id="ARBA00001383"/>
    </source>
</evidence>
<accession>A0A8J2RV94</accession>
<comment type="subcellular location">
    <subcellularLocation>
        <location evidence="3">Cytoplasm</location>
    </subcellularLocation>
</comment>
<dbReference type="EMBL" id="CAKKLH010000290">
    <property type="protein sequence ID" value="CAH0109075.1"/>
    <property type="molecule type" value="Genomic_DNA"/>
</dbReference>
<keyword evidence="5" id="KW-0963">Cytoplasm</keyword>
<feature type="domain" description="Phorbol-ester/DAG-type" evidence="19">
    <location>
        <begin position="156"/>
        <end position="206"/>
    </location>
</feature>
<comment type="catalytic activity">
    <reaction evidence="1 15">
        <text>a 1,2-diacyl-sn-glycerol + ATP = a 1,2-diacyl-sn-glycero-3-phosphate + ADP + H(+)</text>
        <dbReference type="Rhea" id="RHEA:10272"/>
        <dbReference type="ChEBI" id="CHEBI:15378"/>
        <dbReference type="ChEBI" id="CHEBI:17815"/>
        <dbReference type="ChEBI" id="CHEBI:30616"/>
        <dbReference type="ChEBI" id="CHEBI:58608"/>
        <dbReference type="ChEBI" id="CHEBI:456216"/>
        <dbReference type="EC" id="2.7.1.107"/>
    </reaction>
</comment>
<dbReference type="PANTHER" id="PTHR11255:SF109">
    <property type="entry name" value="DIACYLGLYCEROL KINASE ETA"/>
    <property type="match status" value="1"/>
</dbReference>
<name>A0A8J2RV94_9CRUS</name>
<evidence type="ECO:0000256" key="14">
    <source>
        <dbReference type="ARBA" id="ARBA00022840"/>
    </source>
</evidence>
<comment type="caution">
    <text evidence="22">The sequence shown here is derived from an EMBL/GenBank/DDBJ whole genome shotgun (WGS) entry which is preliminary data.</text>
</comment>
<evidence type="ECO:0000256" key="10">
    <source>
        <dbReference type="ARBA" id="ARBA00022741"/>
    </source>
</evidence>
<dbReference type="CDD" id="cd20894">
    <property type="entry name" value="C1_DGKeta_rpt2"/>
    <property type="match status" value="1"/>
</dbReference>
<proteinExistence type="inferred from homology"/>
<dbReference type="Gene3D" id="2.30.29.30">
    <property type="entry name" value="Pleckstrin-homology domain (PH domain)/Phosphotyrosine-binding domain (PTB)"/>
    <property type="match status" value="1"/>
</dbReference>
<dbReference type="Gene3D" id="2.60.200.40">
    <property type="match status" value="1"/>
</dbReference>
<keyword evidence="9" id="KW-0677">Repeat</keyword>
<feature type="domain" description="Phorbol-ester/DAG-type" evidence="19">
    <location>
        <begin position="229"/>
        <end position="280"/>
    </location>
</feature>
<dbReference type="OrthoDB" id="196165at2759"/>
<feature type="coiled-coil region" evidence="16">
    <location>
        <begin position="1381"/>
        <end position="1408"/>
    </location>
</feature>
<evidence type="ECO:0000256" key="13">
    <source>
        <dbReference type="ARBA" id="ARBA00022833"/>
    </source>
</evidence>
<keyword evidence="14 15" id="KW-0067">ATP-binding</keyword>
<dbReference type="InterPro" id="IPR054474">
    <property type="entry name" value="DGKD_4H"/>
</dbReference>
<dbReference type="PROSITE" id="PS50105">
    <property type="entry name" value="SAM_DOMAIN"/>
    <property type="match status" value="1"/>
</dbReference>
<gene>
    <name evidence="22" type="ORF">DGAL_LOCUS12537</name>
</gene>
<dbReference type="InterPro" id="IPR001849">
    <property type="entry name" value="PH_domain"/>
</dbReference>
<dbReference type="InterPro" id="IPR001660">
    <property type="entry name" value="SAM"/>
</dbReference>